<dbReference type="Proteomes" id="UP001597393">
    <property type="component" value="Unassembled WGS sequence"/>
</dbReference>
<protein>
    <submittedName>
        <fullName evidence="1">Uncharacterized protein</fullName>
    </submittedName>
</protein>
<name>A0ABW5NJN3_9SPHI</name>
<proteinExistence type="predicted"/>
<accession>A0ABW5NJN3</accession>
<reference evidence="2" key="1">
    <citation type="journal article" date="2019" name="Int. J. Syst. Evol. Microbiol.">
        <title>The Global Catalogue of Microorganisms (GCM) 10K type strain sequencing project: providing services to taxonomists for standard genome sequencing and annotation.</title>
        <authorList>
            <consortium name="The Broad Institute Genomics Platform"/>
            <consortium name="The Broad Institute Genome Sequencing Center for Infectious Disease"/>
            <person name="Wu L."/>
            <person name="Ma J."/>
        </authorList>
    </citation>
    <scope>NUCLEOTIDE SEQUENCE [LARGE SCALE GENOMIC DNA]</scope>
    <source>
        <strain evidence="2">KCTC 42248</strain>
    </source>
</reference>
<organism evidence="1 2">
    <name type="scientific">Sphingobacterium corticis</name>
    <dbReference type="NCBI Taxonomy" id="1812823"/>
    <lineage>
        <taxon>Bacteria</taxon>
        <taxon>Pseudomonadati</taxon>
        <taxon>Bacteroidota</taxon>
        <taxon>Sphingobacteriia</taxon>
        <taxon>Sphingobacteriales</taxon>
        <taxon>Sphingobacteriaceae</taxon>
        <taxon>Sphingobacterium</taxon>
    </lineage>
</organism>
<dbReference type="RefSeq" id="WP_380868332.1">
    <property type="nucleotide sequence ID" value="NZ_JBHUMA010000004.1"/>
</dbReference>
<comment type="caution">
    <text evidence="1">The sequence shown here is derived from an EMBL/GenBank/DDBJ whole genome shotgun (WGS) entry which is preliminary data.</text>
</comment>
<sequence length="131" mass="15679">MYNYLIYPDPKSEKSLTDLLADLKNHFASKKSIPNGFLITADKITLRYGDYNFYIHENQHDFISEELLDLMERFDRKDFAGNDIDLVKFSKAKKRYELHGDNDFEMNYFNESLFIIEFFEKNGNYLIFQTN</sequence>
<keyword evidence="2" id="KW-1185">Reference proteome</keyword>
<gene>
    <name evidence="1" type="ORF">ACFSQ3_05705</name>
</gene>
<dbReference type="EMBL" id="JBHUMA010000004">
    <property type="protein sequence ID" value="MFD2598442.1"/>
    <property type="molecule type" value="Genomic_DNA"/>
</dbReference>
<evidence type="ECO:0000313" key="1">
    <source>
        <dbReference type="EMBL" id="MFD2598442.1"/>
    </source>
</evidence>
<evidence type="ECO:0000313" key="2">
    <source>
        <dbReference type="Proteomes" id="UP001597393"/>
    </source>
</evidence>